<dbReference type="PANTHER" id="PTHR46696">
    <property type="entry name" value="P450, PUTATIVE (EUROFUNG)-RELATED"/>
    <property type="match status" value="1"/>
</dbReference>
<dbReference type="Gene3D" id="1.10.630.10">
    <property type="entry name" value="Cytochrome P450"/>
    <property type="match status" value="1"/>
</dbReference>
<dbReference type="EMBL" id="JAMZNK010000038">
    <property type="protein sequence ID" value="MDA6071617.1"/>
    <property type="molecule type" value="Genomic_DNA"/>
</dbReference>
<evidence type="ECO:0000256" key="2">
    <source>
        <dbReference type="RuleBase" id="RU000461"/>
    </source>
</evidence>
<dbReference type="InterPro" id="IPR017972">
    <property type="entry name" value="Cyt_P450_CS"/>
</dbReference>
<keyword evidence="2" id="KW-0349">Heme</keyword>
<proteinExistence type="inferred from homology"/>
<evidence type="ECO:0000313" key="3">
    <source>
        <dbReference type="EMBL" id="MDA6071617.1"/>
    </source>
</evidence>
<organism evidence="3 4">
    <name type="scientific">Flavobacterium azizsancarii</name>
    <dbReference type="NCBI Taxonomy" id="2961580"/>
    <lineage>
        <taxon>Bacteria</taxon>
        <taxon>Pseudomonadati</taxon>
        <taxon>Bacteroidota</taxon>
        <taxon>Flavobacteriia</taxon>
        <taxon>Flavobacteriales</taxon>
        <taxon>Flavobacteriaceae</taxon>
        <taxon>Flavobacterium</taxon>
    </lineage>
</organism>
<dbReference type="InterPro" id="IPR036396">
    <property type="entry name" value="Cyt_P450_sf"/>
</dbReference>
<protein>
    <submittedName>
        <fullName evidence="3">Cytochrome P450</fullName>
    </submittedName>
</protein>
<evidence type="ECO:0000313" key="4">
    <source>
        <dbReference type="Proteomes" id="UP001212170"/>
    </source>
</evidence>
<accession>A0ABT4WGC6</accession>
<keyword evidence="2" id="KW-0408">Iron</keyword>
<name>A0ABT4WGC6_9FLAO</name>
<evidence type="ECO:0000256" key="1">
    <source>
        <dbReference type="ARBA" id="ARBA00010617"/>
    </source>
</evidence>
<keyword evidence="2" id="KW-0479">Metal-binding</keyword>
<reference evidence="3 4" key="1">
    <citation type="journal article" date="2023" name="Chemosphere">
        <title>Whole genome analysis of Flavobacterium aziz-sancarii sp. nov., isolated from Ardley Island (Antarctica), revealed a rich resistome and bioremediation potential.</title>
        <authorList>
            <person name="Otur C."/>
            <person name="Okay S."/>
            <person name="Kurt-Kizildogan A."/>
        </authorList>
    </citation>
    <scope>NUCLEOTIDE SEQUENCE [LARGE SCALE GENOMIC DNA]</scope>
    <source>
        <strain evidence="3 4">AC</strain>
    </source>
</reference>
<comment type="similarity">
    <text evidence="1 2">Belongs to the cytochrome P450 family.</text>
</comment>
<dbReference type="PANTHER" id="PTHR46696:SF1">
    <property type="entry name" value="CYTOCHROME P450 YJIB-RELATED"/>
    <property type="match status" value="1"/>
</dbReference>
<gene>
    <name evidence="3" type="ORF">NJT12_18500</name>
</gene>
<dbReference type="PRINTS" id="PR00359">
    <property type="entry name" value="BP450"/>
</dbReference>
<keyword evidence="4" id="KW-1185">Reference proteome</keyword>
<dbReference type="PROSITE" id="PS00086">
    <property type="entry name" value="CYTOCHROME_P450"/>
    <property type="match status" value="1"/>
</dbReference>
<sequence length="382" mass="44085">MTTLFFQSDVQDPYSIYQLMLGKNPIYWDEENKIWVIYSYESCIEILKNPDALIPVINLNNEQKLNEHALDILNNLARLSNEIQHTINREIANLLFSNLKSVDINTILYKLIKDDLIENEVDWVNSVCKKLPLLVVLKSFGFTANDCAFILDKIEILVKIMLPNKSKEEVKLINQVSERIFSIVEKQLLLFDFYKPLLNKISELEVLPLDEIKKITISNLIGLLIQSYDAGRGILSNSLLQIIKHKTFSNKATIQKSVIETLRFDPPIHNTRRIANADITLGKTTIKKGEKIMVVLAAANRDLQKFENESNFDIERFNNNENLTFGIGGHMCLAKHFSINLATEVLWFLFNEHKIITLLENNIEYEPLINTRLPKTIWISIK</sequence>
<comment type="caution">
    <text evidence="3">The sequence shown here is derived from an EMBL/GenBank/DDBJ whole genome shotgun (WGS) entry which is preliminary data.</text>
</comment>
<dbReference type="RefSeq" id="WP_271337414.1">
    <property type="nucleotide sequence ID" value="NZ_JAMZNK010000038.1"/>
</dbReference>
<keyword evidence="2" id="KW-0560">Oxidoreductase</keyword>
<keyword evidence="2" id="KW-0503">Monooxygenase</keyword>
<dbReference type="InterPro" id="IPR002397">
    <property type="entry name" value="Cyt_P450_B"/>
</dbReference>
<dbReference type="InterPro" id="IPR001128">
    <property type="entry name" value="Cyt_P450"/>
</dbReference>
<dbReference type="Proteomes" id="UP001212170">
    <property type="component" value="Unassembled WGS sequence"/>
</dbReference>
<dbReference type="CDD" id="cd00302">
    <property type="entry name" value="cytochrome_P450"/>
    <property type="match status" value="1"/>
</dbReference>
<dbReference type="SUPFAM" id="SSF48264">
    <property type="entry name" value="Cytochrome P450"/>
    <property type="match status" value="1"/>
</dbReference>
<dbReference type="Pfam" id="PF00067">
    <property type="entry name" value="p450"/>
    <property type="match status" value="1"/>
</dbReference>